<gene>
    <name evidence="3" type="ORF">LUZ62_045797</name>
</gene>
<dbReference type="InterPro" id="IPR004873">
    <property type="entry name" value="BURP_dom"/>
</dbReference>
<organism evidence="3 4">
    <name type="scientific">Rhynchospora pubera</name>
    <dbReference type="NCBI Taxonomy" id="906938"/>
    <lineage>
        <taxon>Eukaryota</taxon>
        <taxon>Viridiplantae</taxon>
        <taxon>Streptophyta</taxon>
        <taxon>Embryophyta</taxon>
        <taxon>Tracheophyta</taxon>
        <taxon>Spermatophyta</taxon>
        <taxon>Magnoliopsida</taxon>
        <taxon>Liliopsida</taxon>
        <taxon>Poales</taxon>
        <taxon>Cyperaceae</taxon>
        <taxon>Cyperoideae</taxon>
        <taxon>Rhynchosporeae</taxon>
        <taxon>Rhynchospora</taxon>
    </lineage>
</organism>
<dbReference type="InterPro" id="IPR044816">
    <property type="entry name" value="BURP"/>
</dbReference>
<sequence>MTPLLIFCIMIFTSAHAHADSKSSIWNEWHAMLPYTPMPDIIKDLIKTDGNGHMLASKFPNPFNVRANVAGYFIWHNVSVDDVRHLFLKKDMKLGAVMKEVTLARTISGNTFLPREEADSIPFSSAKLGQILDRLAVVPGSTTAKHIENTLRDCESPYSKGKTKFCATSLESMIDFVTSELRTRDLKVIATTVHGKDEQQETTYKMAAEGKELPGDKLVLCHPQPYPYTIYYCHVNKAAKAYVVPLVRKDGVKVSTAVVCHFDTSNWKPIFFQVLKVKPGTKPAICHFVPQDHLLWTPNK</sequence>
<feature type="chain" id="PRO_5043473937" evidence="1">
    <location>
        <begin position="20"/>
        <end position="300"/>
    </location>
</feature>
<feature type="signal peptide" evidence="1">
    <location>
        <begin position="1"/>
        <end position="19"/>
    </location>
</feature>
<evidence type="ECO:0000313" key="3">
    <source>
        <dbReference type="EMBL" id="KAJ4794551.1"/>
    </source>
</evidence>
<dbReference type="AlphaFoldDB" id="A0AAV8FU05"/>
<dbReference type="PANTHER" id="PTHR31236:SF2">
    <property type="entry name" value="BURP DOMAIN PROTEIN RD22"/>
    <property type="match status" value="1"/>
</dbReference>
<reference evidence="3" key="1">
    <citation type="submission" date="2022-08" db="EMBL/GenBank/DDBJ databases">
        <authorList>
            <person name="Marques A."/>
        </authorList>
    </citation>
    <scope>NUCLEOTIDE SEQUENCE</scope>
    <source>
        <strain evidence="3">RhyPub2mFocal</strain>
        <tissue evidence="3">Leaves</tissue>
    </source>
</reference>
<keyword evidence="4" id="KW-1185">Reference proteome</keyword>
<keyword evidence="1" id="KW-0732">Signal</keyword>
<dbReference type="Pfam" id="PF03181">
    <property type="entry name" value="BURP"/>
    <property type="match status" value="1"/>
</dbReference>
<dbReference type="SMART" id="SM01045">
    <property type="entry name" value="BURP"/>
    <property type="match status" value="1"/>
</dbReference>
<dbReference type="PANTHER" id="PTHR31236">
    <property type="entry name" value="BURP DOMAIN PROTEIN USPL1-LIKE"/>
    <property type="match status" value="1"/>
</dbReference>
<name>A0AAV8FU05_9POAL</name>
<accession>A0AAV8FU05</accession>
<dbReference type="PROSITE" id="PS51277">
    <property type="entry name" value="BURP"/>
    <property type="match status" value="1"/>
</dbReference>
<feature type="domain" description="BURP" evidence="2">
    <location>
        <begin position="86"/>
        <end position="299"/>
    </location>
</feature>
<evidence type="ECO:0000256" key="1">
    <source>
        <dbReference type="SAM" id="SignalP"/>
    </source>
</evidence>
<evidence type="ECO:0000313" key="4">
    <source>
        <dbReference type="Proteomes" id="UP001140206"/>
    </source>
</evidence>
<dbReference type="EMBL" id="JAMFTS010000002">
    <property type="protein sequence ID" value="KAJ4794551.1"/>
    <property type="molecule type" value="Genomic_DNA"/>
</dbReference>
<proteinExistence type="predicted"/>
<evidence type="ECO:0000259" key="2">
    <source>
        <dbReference type="PROSITE" id="PS51277"/>
    </source>
</evidence>
<protein>
    <submittedName>
        <fullName evidence="3">BURP domain-containing protein</fullName>
    </submittedName>
</protein>
<dbReference type="Proteomes" id="UP001140206">
    <property type="component" value="Chromosome 2"/>
</dbReference>
<comment type="caution">
    <text evidence="3">The sequence shown here is derived from an EMBL/GenBank/DDBJ whole genome shotgun (WGS) entry which is preliminary data.</text>
</comment>